<gene>
    <name evidence="1" type="ORF">LCGC14_2702650</name>
</gene>
<accession>A0A0F9A2X0</accession>
<protein>
    <submittedName>
        <fullName evidence="1">Uncharacterized protein</fullName>
    </submittedName>
</protein>
<dbReference type="AlphaFoldDB" id="A0A0F9A2X0"/>
<dbReference type="EMBL" id="LAZR01048199">
    <property type="protein sequence ID" value="KKK92465.1"/>
    <property type="molecule type" value="Genomic_DNA"/>
</dbReference>
<name>A0A0F9A2X0_9ZZZZ</name>
<sequence length="76" mass="9127">MDKIREEFEEPIYNVIDMQKAIQTGVKSRDPEIAELHESCNNYKKMYVDKTEEIKKLEIQIEHLTTCLSKAYKEYR</sequence>
<evidence type="ECO:0000313" key="1">
    <source>
        <dbReference type="EMBL" id="KKK92465.1"/>
    </source>
</evidence>
<organism evidence="1">
    <name type="scientific">marine sediment metagenome</name>
    <dbReference type="NCBI Taxonomy" id="412755"/>
    <lineage>
        <taxon>unclassified sequences</taxon>
        <taxon>metagenomes</taxon>
        <taxon>ecological metagenomes</taxon>
    </lineage>
</organism>
<reference evidence="1" key="1">
    <citation type="journal article" date="2015" name="Nature">
        <title>Complex archaea that bridge the gap between prokaryotes and eukaryotes.</title>
        <authorList>
            <person name="Spang A."/>
            <person name="Saw J.H."/>
            <person name="Jorgensen S.L."/>
            <person name="Zaremba-Niedzwiedzka K."/>
            <person name="Martijn J."/>
            <person name="Lind A.E."/>
            <person name="van Eijk R."/>
            <person name="Schleper C."/>
            <person name="Guy L."/>
            <person name="Ettema T.J."/>
        </authorList>
    </citation>
    <scope>NUCLEOTIDE SEQUENCE</scope>
</reference>
<proteinExistence type="predicted"/>
<comment type="caution">
    <text evidence="1">The sequence shown here is derived from an EMBL/GenBank/DDBJ whole genome shotgun (WGS) entry which is preliminary data.</text>
</comment>